<accession>A0A5C5S928</accession>
<feature type="compositionally biased region" description="Gly residues" evidence="1">
    <location>
        <begin position="247"/>
        <end position="256"/>
    </location>
</feature>
<evidence type="ECO:0000313" key="3">
    <source>
        <dbReference type="Proteomes" id="UP000319375"/>
    </source>
</evidence>
<comment type="caution">
    <text evidence="2">The sequence shown here is derived from an EMBL/GenBank/DDBJ whole genome shotgun (WGS) entry which is preliminary data.</text>
</comment>
<dbReference type="RefSeq" id="WP_146485489.1">
    <property type="nucleotide sequence ID" value="NZ_VIGX01000001.1"/>
</dbReference>
<organism evidence="2 3">
    <name type="scientific">Tsukamurella conjunctivitidis</name>
    <dbReference type="NCBI Taxonomy" id="2592068"/>
    <lineage>
        <taxon>Bacteria</taxon>
        <taxon>Bacillati</taxon>
        <taxon>Actinomycetota</taxon>
        <taxon>Actinomycetes</taxon>
        <taxon>Mycobacteriales</taxon>
        <taxon>Tsukamurellaceae</taxon>
        <taxon>Tsukamurella</taxon>
    </lineage>
</organism>
<feature type="compositionally biased region" description="Low complexity" evidence="1">
    <location>
        <begin position="257"/>
        <end position="318"/>
    </location>
</feature>
<evidence type="ECO:0000256" key="1">
    <source>
        <dbReference type="SAM" id="MobiDB-lite"/>
    </source>
</evidence>
<proteinExistence type="predicted"/>
<feature type="compositionally biased region" description="Basic and acidic residues" evidence="1">
    <location>
        <begin position="401"/>
        <end position="421"/>
    </location>
</feature>
<feature type="compositionally biased region" description="Gly residues" evidence="1">
    <location>
        <begin position="477"/>
        <end position="487"/>
    </location>
</feature>
<feature type="compositionally biased region" description="Low complexity" evidence="1">
    <location>
        <begin position="488"/>
        <end position="538"/>
    </location>
</feature>
<name>A0A5C5S928_9ACTN</name>
<feature type="compositionally biased region" description="Basic and acidic residues" evidence="1">
    <location>
        <begin position="430"/>
        <end position="457"/>
    </location>
</feature>
<reference evidence="2 3" key="1">
    <citation type="submission" date="2019-06" db="EMBL/GenBank/DDBJ databases">
        <title>Tsukamurella conjunctivitidis sp. nov., Tsukamurella assacharolytica sp. nov. and Tsukamurella sputae sp. nov. isolated from patients with conjunctivitis, bacteraemia (lymphoma) and respiratory infection (sputum) in Hong Kong.</title>
        <authorList>
            <person name="Teng J.L.L."/>
            <person name="Lee H.H."/>
            <person name="Fong J.Y.H."/>
            <person name="Fok K.M.N."/>
            <person name="Lau S.K.P."/>
            <person name="Woo P.C.Y."/>
        </authorList>
    </citation>
    <scope>NUCLEOTIDE SEQUENCE [LARGE SCALE GENOMIC DNA]</scope>
    <source>
        <strain evidence="2 3">HKU72</strain>
    </source>
</reference>
<gene>
    <name evidence="2" type="ORF">FK530_03190</name>
</gene>
<dbReference type="Proteomes" id="UP000319375">
    <property type="component" value="Unassembled WGS sequence"/>
</dbReference>
<feature type="compositionally biased region" description="Basic and acidic residues" evidence="1">
    <location>
        <begin position="346"/>
        <end position="378"/>
    </location>
</feature>
<keyword evidence="3" id="KW-1185">Reference proteome</keyword>
<feature type="compositionally biased region" description="Low complexity" evidence="1">
    <location>
        <begin position="231"/>
        <end position="246"/>
    </location>
</feature>
<dbReference type="OrthoDB" id="4773667at2"/>
<evidence type="ECO:0000313" key="2">
    <source>
        <dbReference type="EMBL" id="TWS30881.1"/>
    </source>
</evidence>
<protein>
    <submittedName>
        <fullName evidence="2">Uncharacterized protein</fullName>
    </submittedName>
</protein>
<dbReference type="AlphaFoldDB" id="A0A5C5S928"/>
<dbReference type="EMBL" id="VIGX01000001">
    <property type="protein sequence ID" value="TWS30881.1"/>
    <property type="molecule type" value="Genomic_DNA"/>
</dbReference>
<feature type="region of interest" description="Disordered" evidence="1">
    <location>
        <begin position="228"/>
        <end position="571"/>
    </location>
</feature>
<sequence length="571" mass="55642">MAEKTVDEMLDGGAACLQYFKDMLDIAKWLSFRQWPDWRDYVCRNYDNERGIDLASLRGDAVMLRQQATAARQAVTDQATARTGVQTAWPDTAGRAAVTTLNAHQTRSEPAAVVLERTATAAEAVPDAVVAAVAAKISALSEFTTKDFDIGWGSGLKMTVLGALTMGTATAVELNEVRIRFENQLGADLVAFTSACTTASSAIHAAYAAVPAAGKGIDASPFPAPSFGTITATTTQSPTAPSSPVTSGGGGGGGSGSPTSSSPSTTSPSSTTPSSTTPTSTSPTSTSPTTTSPTTTGATTPTTTGASTTPSSATPSAGTGTGTGKDSGSSWLSQLLPKIAEQLGLGDKDKAGDGKDADKDDKAGDKDGDKDAKDEKVLGTDALGRTVTATLSPDGKTVEVTAKKPDGTVEKATLKVGEDGKLTPVDGEDGAGKDGAGKDGAGKDGAGKDGAGKDGAGKEAGSAGAGQDGDGKADGSAGNGTAGGGAPSTGAGAAATPTGAGTGAATPTSSADGASPGAGATPSAAAPPVAPTAPSRPSNDGGQNPAPAGEPCPPEAPAEAGTGAEFAVSGT</sequence>